<dbReference type="Proteomes" id="UP000265520">
    <property type="component" value="Unassembled WGS sequence"/>
</dbReference>
<accession>A0A392U8K3</accession>
<evidence type="ECO:0000313" key="2">
    <source>
        <dbReference type="Proteomes" id="UP000265520"/>
    </source>
</evidence>
<proteinExistence type="predicted"/>
<name>A0A392U8K3_9FABA</name>
<comment type="caution">
    <text evidence="1">The sequence shown here is derived from an EMBL/GenBank/DDBJ whole genome shotgun (WGS) entry which is preliminary data.</text>
</comment>
<keyword evidence="2" id="KW-1185">Reference proteome</keyword>
<protein>
    <submittedName>
        <fullName evidence="1">Cellular nucleic acid-binding protein</fullName>
    </submittedName>
</protein>
<dbReference type="AlphaFoldDB" id="A0A392U8K3"/>
<sequence length="54" mass="6223">YNTLEAKDDKCVKFESGLRPDIKHMIGFSQIRDFATLVNKSRICDDDGRAKVNY</sequence>
<dbReference type="EMBL" id="LXQA010750550">
    <property type="protein sequence ID" value="MCI69167.1"/>
    <property type="molecule type" value="Genomic_DNA"/>
</dbReference>
<organism evidence="1 2">
    <name type="scientific">Trifolium medium</name>
    <dbReference type="NCBI Taxonomy" id="97028"/>
    <lineage>
        <taxon>Eukaryota</taxon>
        <taxon>Viridiplantae</taxon>
        <taxon>Streptophyta</taxon>
        <taxon>Embryophyta</taxon>
        <taxon>Tracheophyta</taxon>
        <taxon>Spermatophyta</taxon>
        <taxon>Magnoliopsida</taxon>
        <taxon>eudicotyledons</taxon>
        <taxon>Gunneridae</taxon>
        <taxon>Pentapetalae</taxon>
        <taxon>rosids</taxon>
        <taxon>fabids</taxon>
        <taxon>Fabales</taxon>
        <taxon>Fabaceae</taxon>
        <taxon>Papilionoideae</taxon>
        <taxon>50 kb inversion clade</taxon>
        <taxon>NPAAA clade</taxon>
        <taxon>Hologalegina</taxon>
        <taxon>IRL clade</taxon>
        <taxon>Trifolieae</taxon>
        <taxon>Trifolium</taxon>
    </lineage>
</organism>
<evidence type="ECO:0000313" key="1">
    <source>
        <dbReference type="EMBL" id="MCI69167.1"/>
    </source>
</evidence>
<reference evidence="1 2" key="1">
    <citation type="journal article" date="2018" name="Front. Plant Sci.">
        <title>Red Clover (Trifolium pratense) and Zigzag Clover (T. medium) - A Picture of Genomic Similarities and Differences.</title>
        <authorList>
            <person name="Dluhosova J."/>
            <person name="Istvanek J."/>
            <person name="Nedelnik J."/>
            <person name="Repkova J."/>
        </authorList>
    </citation>
    <scope>NUCLEOTIDE SEQUENCE [LARGE SCALE GENOMIC DNA]</scope>
    <source>
        <strain evidence="2">cv. 10/8</strain>
        <tissue evidence="1">Leaf</tissue>
    </source>
</reference>
<feature type="non-terminal residue" evidence="1">
    <location>
        <position position="1"/>
    </location>
</feature>